<feature type="region of interest" description="Disordered" evidence="1">
    <location>
        <begin position="172"/>
        <end position="300"/>
    </location>
</feature>
<feature type="compositionally biased region" description="Polar residues" evidence="1">
    <location>
        <begin position="262"/>
        <end position="280"/>
    </location>
</feature>
<dbReference type="Proteomes" id="UP000765509">
    <property type="component" value="Unassembled WGS sequence"/>
</dbReference>
<feature type="compositionally biased region" description="Polar residues" evidence="1">
    <location>
        <begin position="222"/>
        <end position="236"/>
    </location>
</feature>
<feature type="compositionally biased region" description="Basic and acidic residues" evidence="1">
    <location>
        <begin position="209"/>
        <end position="220"/>
    </location>
</feature>
<dbReference type="AlphaFoldDB" id="A0A9Q3JNH2"/>
<organism evidence="2 3">
    <name type="scientific">Austropuccinia psidii MF-1</name>
    <dbReference type="NCBI Taxonomy" id="1389203"/>
    <lineage>
        <taxon>Eukaryota</taxon>
        <taxon>Fungi</taxon>
        <taxon>Dikarya</taxon>
        <taxon>Basidiomycota</taxon>
        <taxon>Pucciniomycotina</taxon>
        <taxon>Pucciniomycetes</taxon>
        <taxon>Pucciniales</taxon>
        <taxon>Sphaerophragmiaceae</taxon>
        <taxon>Austropuccinia</taxon>
    </lineage>
</organism>
<name>A0A9Q3JNH2_9BASI</name>
<sequence>MLCTLCTKWGIPASAPPQQLTLVMLSDKHTRNAHLWCNPSDHMAGEVWAQDVLVRTPLWLTMMKALLRGHGLHDHKLEDGSAAGSLALCPQVLIFPPPLQGHHLMVTSLLYRREVIIWPIKDGNGKRTFELGLIVTMSCHPWDSNVKVSSYFSSLTHLYSCNHTKYFSLTLEQNPPNPPQKETPVPCMPCEQTPWPPIPGPSGTQWSKDLFREPSQHKEPPIQSSESQVPLHQDISTCEPEPEVAPTQSMEEPFGLAGIYQLATNPNDSSSNHPRLNQPNLVEASPIAPHDSLCGCDSSK</sequence>
<protein>
    <submittedName>
        <fullName evidence="2">Uncharacterized protein</fullName>
    </submittedName>
</protein>
<dbReference type="EMBL" id="AVOT02076578">
    <property type="protein sequence ID" value="MBW0564932.1"/>
    <property type="molecule type" value="Genomic_DNA"/>
</dbReference>
<keyword evidence="3" id="KW-1185">Reference proteome</keyword>
<proteinExistence type="predicted"/>
<accession>A0A9Q3JNH2</accession>
<reference evidence="2" key="1">
    <citation type="submission" date="2021-03" db="EMBL/GenBank/DDBJ databases">
        <title>Draft genome sequence of rust myrtle Austropuccinia psidii MF-1, a brazilian biotype.</title>
        <authorList>
            <person name="Quecine M.C."/>
            <person name="Pachon D.M.R."/>
            <person name="Bonatelli M.L."/>
            <person name="Correr F.H."/>
            <person name="Franceschini L.M."/>
            <person name="Leite T.F."/>
            <person name="Margarido G.R.A."/>
            <person name="Almeida C.A."/>
            <person name="Ferrarezi J.A."/>
            <person name="Labate C.A."/>
        </authorList>
    </citation>
    <scope>NUCLEOTIDE SEQUENCE</scope>
    <source>
        <strain evidence="2">MF-1</strain>
    </source>
</reference>
<gene>
    <name evidence="2" type="ORF">O181_104647</name>
</gene>
<evidence type="ECO:0000313" key="2">
    <source>
        <dbReference type="EMBL" id="MBW0564932.1"/>
    </source>
</evidence>
<comment type="caution">
    <text evidence="2">The sequence shown here is derived from an EMBL/GenBank/DDBJ whole genome shotgun (WGS) entry which is preliminary data.</text>
</comment>
<evidence type="ECO:0000313" key="3">
    <source>
        <dbReference type="Proteomes" id="UP000765509"/>
    </source>
</evidence>
<evidence type="ECO:0000256" key="1">
    <source>
        <dbReference type="SAM" id="MobiDB-lite"/>
    </source>
</evidence>